<name>A0A6G9CXL9_RHOER</name>
<organism evidence="1 2">
    <name type="scientific">Rhodococcus erythropolis</name>
    <name type="common">Arthrobacter picolinophilus</name>
    <dbReference type="NCBI Taxonomy" id="1833"/>
    <lineage>
        <taxon>Bacteria</taxon>
        <taxon>Bacillati</taxon>
        <taxon>Actinomycetota</taxon>
        <taxon>Actinomycetes</taxon>
        <taxon>Mycobacteriales</taxon>
        <taxon>Nocardiaceae</taxon>
        <taxon>Rhodococcus</taxon>
        <taxon>Rhodococcus erythropolis group</taxon>
    </lineage>
</organism>
<reference evidence="1 2" key="1">
    <citation type="submission" date="2020-03" db="EMBL/GenBank/DDBJ databases">
        <title>Screen low temperature-resistant strains for efficient degradation of petroleum hydrocarbons under the low temperature.</title>
        <authorList>
            <person name="Wang Y."/>
            <person name="Chen J."/>
        </authorList>
    </citation>
    <scope>NUCLEOTIDE SEQUENCE [LARGE SCALE GENOMIC DNA]</scope>
    <source>
        <strain evidence="1 2">KB1</strain>
    </source>
</reference>
<dbReference type="AlphaFoldDB" id="A0A6G9CXL9"/>
<dbReference type="EMBL" id="CP050124">
    <property type="protein sequence ID" value="QIP41592.1"/>
    <property type="molecule type" value="Genomic_DNA"/>
</dbReference>
<evidence type="ECO:0000313" key="1">
    <source>
        <dbReference type="EMBL" id="QIP41592.1"/>
    </source>
</evidence>
<sequence length="135" mass="15242">MILDEQISALSDAFRRDTRDDLGDVRVDCLLVHRTRNGHSVVPVDHEMHGADAIQLNRWYRFAASLRHRKSLPTSARVSGRRTEVPVEITCAVDTSDDRFDGDDLQPQRLLADLAQSCDNLVERQDRVDVVGFAS</sequence>
<evidence type="ECO:0000313" key="2">
    <source>
        <dbReference type="Proteomes" id="UP000502345"/>
    </source>
</evidence>
<proteinExistence type="predicted"/>
<accession>A0A6G9CXL9</accession>
<protein>
    <submittedName>
        <fullName evidence="1">Uncharacterized protein</fullName>
    </submittedName>
</protein>
<dbReference type="Proteomes" id="UP000502345">
    <property type="component" value="Chromosome"/>
</dbReference>
<gene>
    <name evidence="1" type="ORF">G9444_4348</name>
</gene>